<reference evidence="8" key="1">
    <citation type="journal article" date="2006" name="Proc. Natl. Acad. Sci. U.S.A.">
        <title>Genome analysis of the smallest free-living eukaryote Ostreococcus tauri unveils many unique features.</title>
        <authorList>
            <person name="Derelle E."/>
            <person name="Ferraz C."/>
            <person name="Rombauts S."/>
            <person name="Rouze P."/>
            <person name="Worden A.Z."/>
            <person name="Robbens S."/>
            <person name="Partensky F."/>
            <person name="Degroeve S."/>
            <person name="Echeynie S."/>
            <person name="Cooke R."/>
            <person name="Saeys Y."/>
            <person name="Wuyts J."/>
            <person name="Jabbari K."/>
            <person name="Bowler C."/>
            <person name="Panaud O."/>
            <person name="Piegu B."/>
            <person name="Ball S.G."/>
            <person name="Ral J.-P."/>
            <person name="Bouget F.-Y."/>
            <person name="Piganeau G."/>
            <person name="De Baets B."/>
            <person name="Picard A."/>
            <person name="Delseny M."/>
            <person name="Demaille J."/>
            <person name="Van de Peer Y."/>
            <person name="Moreau H."/>
        </authorList>
    </citation>
    <scope>NUCLEOTIDE SEQUENCE [LARGE SCALE GENOMIC DNA]</scope>
    <source>
        <strain evidence="8">OTTH 0595 / CCAP 157/2 / RCC745</strain>
    </source>
</reference>
<dbReference type="OrthoDB" id="550469at2759"/>
<evidence type="ECO:0000256" key="1">
    <source>
        <dbReference type="ARBA" id="ARBA00022741"/>
    </source>
</evidence>
<dbReference type="Pfam" id="PF13245">
    <property type="entry name" value="AAA_19"/>
    <property type="match status" value="1"/>
</dbReference>
<dbReference type="GO" id="GO:0043138">
    <property type="term" value="F:3'-5' DNA helicase activity"/>
    <property type="evidence" value="ECO:0007669"/>
    <property type="project" value="TreeGrafter"/>
</dbReference>
<dbReference type="Pfam" id="PF13361">
    <property type="entry name" value="UvrD_C"/>
    <property type="match status" value="1"/>
</dbReference>
<dbReference type="AlphaFoldDB" id="A0A096P770"/>
<sequence length="1233" mass="138333">MDDTDARADRAPPSTSSRAKGAMESLNRAPAVARRSGDDDDDAAARAAAKRARIERAEVKRARVRAAPKQASLMDAWSNAMAKRNGGARARGGDVDRNSGLSKDLIQRILTRVPTSAYADARLVCRSWRDAIDDGAFMPSVKLNRSLALGDGDERRCATRWLDEATGRVDEIGLGPLARYIATRLPFKSELDVETLCRFVDQDEHLSGATKIQHIPKPADIDADPRYQQVDTFTDEARTTLALDEMRFWFDADTRASRSFLGTVGDISATIKEIAKFETVQVEVHGKKVTSGWAVLALAMAHVAENEFVGSRILRAARQALRQVDSDFVEEDLTEFIHLIVAYVRARLLEENFPPGDMDVRHELRRLKTRILAANDYANLHEEREWGGEMPGTSGMPDSLQTHTRLTHEQEAIVSTTLKPPQWMVVHAFAGSGKTTTLVEYARRHPSIRFLYLAFNRAITEEAKTKFPPNTDAKTFHGLAFGLATWYKAGGKKLHYGDKLRSSEVCKALGRNVDDPAVGRGLVTLNNYLISADDDINATHVPAHSTGSRDTYVEVARRLWASMKDRSSNDVPMTHAGYMKLYQLQRPRLDIDMSKNKNKTGYDVILLDEAQDISPVMFDIVLRQDKCAKIVVGDAHQQIYNFTGAMNVMNSIDKFVSSQLVTHRRLARSFRFGLEIANVANAVLNVKQEDALLIGARPSSLDQKSVFVTRGVACSRTRQLYDDNLPPTLPVFLIGPLTAQREQVTILVRSNASLVDALLKLLTAKDLWKDGKDGKSYENARKTRIHIIGGAEALKLDQILDFVRLIEGHELSSIKDRYIKSFVRYGGGNAHLTSTNPTQWKEREDNALSRIVAIAENQDDFETLNRINIAQSFGSDLYTLVDRLKSADVGTNAQLADFILTTAHKSKGLEFDNVMIWNDFENVHDVRAIRSKVGNHYVKIRDDPFEGTVKIDVPVDEINLAYVAVTRARRRVFLNANLAKLLLAPRTAQVDQGKYAGVHVKGYHPLASWGYFFNECHGLSDVHDHGFYSPVLRRVDLPSGESPNRLRWYPMLDCAVMYSDMLELSGREVETFRGDVCQTCMRHMDAANAFVFQTECESGLVCVSDRGVEARHVGGLHAGIFESRDRDAFEAHMRDVGHVRLDIDYAKDRRWVDDVREPSKAPNAAVYCLENPAHLFKTRVCNDCFFTEGAGFSPSRHVSVFGTRREKLRPMQDTLKYERELRRARERRARPSA</sequence>
<dbReference type="EMBL" id="CAID01000003">
    <property type="protein sequence ID" value="CEF96962.1"/>
    <property type="molecule type" value="Genomic_DNA"/>
</dbReference>
<dbReference type="GO" id="GO:0031297">
    <property type="term" value="P:replication fork processing"/>
    <property type="evidence" value="ECO:0007669"/>
    <property type="project" value="TreeGrafter"/>
</dbReference>
<dbReference type="SUPFAM" id="SSF81383">
    <property type="entry name" value="F-box domain"/>
    <property type="match status" value="1"/>
</dbReference>
<dbReference type="Proteomes" id="UP000009170">
    <property type="component" value="Unassembled WGS sequence"/>
</dbReference>
<evidence type="ECO:0000256" key="5">
    <source>
        <dbReference type="SAM" id="MobiDB-lite"/>
    </source>
</evidence>
<keyword evidence="3" id="KW-0347">Helicase</keyword>
<dbReference type="GO" id="GO:0005634">
    <property type="term" value="C:nucleus"/>
    <property type="evidence" value="ECO:0007669"/>
    <property type="project" value="TreeGrafter"/>
</dbReference>
<comment type="caution">
    <text evidence="7">The sequence shown here is derived from an EMBL/GenBank/DDBJ whole genome shotgun (WGS) entry which is preliminary data.</text>
</comment>
<feature type="region of interest" description="Disordered" evidence="5">
    <location>
        <begin position="1"/>
        <end position="47"/>
    </location>
</feature>
<dbReference type="InterPro" id="IPR036047">
    <property type="entry name" value="F-box-like_dom_sf"/>
</dbReference>
<accession>A0A096P770</accession>
<keyword evidence="1" id="KW-0547">Nucleotide-binding</keyword>
<dbReference type="GeneID" id="9833031"/>
<dbReference type="InParanoid" id="A0A096P770"/>
<dbReference type="SUPFAM" id="SSF52540">
    <property type="entry name" value="P-loop containing nucleoside triphosphate hydrolases"/>
    <property type="match status" value="1"/>
</dbReference>
<feature type="domain" description="F-box" evidence="6">
    <location>
        <begin position="101"/>
        <end position="141"/>
    </location>
</feature>
<dbReference type="RefSeq" id="XP_022838404.1">
    <property type="nucleotide sequence ID" value="XM_022984661.1"/>
</dbReference>
<dbReference type="PANTHER" id="PTHR11070:SF30">
    <property type="entry name" value="F-BOX DNA HELICASE 1"/>
    <property type="match status" value="1"/>
</dbReference>
<proteinExistence type="predicted"/>
<evidence type="ECO:0000313" key="8">
    <source>
        <dbReference type="Proteomes" id="UP000009170"/>
    </source>
</evidence>
<dbReference type="GO" id="GO:0016787">
    <property type="term" value="F:hydrolase activity"/>
    <property type="evidence" value="ECO:0007669"/>
    <property type="project" value="UniProtKB-KW"/>
</dbReference>
<feature type="compositionally biased region" description="Basic and acidic residues" evidence="5">
    <location>
        <begin position="1"/>
        <end position="10"/>
    </location>
</feature>
<keyword evidence="8" id="KW-1185">Reference proteome</keyword>
<evidence type="ECO:0000256" key="2">
    <source>
        <dbReference type="ARBA" id="ARBA00022801"/>
    </source>
</evidence>
<evidence type="ECO:0000259" key="6">
    <source>
        <dbReference type="SMART" id="SM00256"/>
    </source>
</evidence>
<keyword evidence="2 7" id="KW-0378">Hydrolase</keyword>
<gene>
    <name evidence="7" type="ORF">OT_ostta03g00320</name>
</gene>
<evidence type="ECO:0000256" key="4">
    <source>
        <dbReference type="ARBA" id="ARBA00022840"/>
    </source>
</evidence>
<dbReference type="GO" id="GO:0003677">
    <property type="term" value="F:DNA binding"/>
    <property type="evidence" value="ECO:0007669"/>
    <property type="project" value="InterPro"/>
</dbReference>
<protein>
    <submittedName>
        <fullName evidence="7">P-loop containing nucleoside triphosphate hydrolase</fullName>
    </submittedName>
</protein>
<dbReference type="STRING" id="70448.A0A096P770"/>
<evidence type="ECO:0000256" key="3">
    <source>
        <dbReference type="ARBA" id="ARBA00022806"/>
    </source>
</evidence>
<dbReference type="Gene3D" id="3.40.50.300">
    <property type="entry name" value="P-loop containing nucleotide triphosphate hydrolases"/>
    <property type="match status" value="2"/>
</dbReference>
<dbReference type="PANTHER" id="PTHR11070">
    <property type="entry name" value="UVRD / RECB / PCRA DNA HELICASE FAMILY MEMBER"/>
    <property type="match status" value="1"/>
</dbReference>
<organism evidence="7 8">
    <name type="scientific">Ostreococcus tauri</name>
    <name type="common">Marine green alga</name>
    <dbReference type="NCBI Taxonomy" id="70448"/>
    <lineage>
        <taxon>Eukaryota</taxon>
        <taxon>Viridiplantae</taxon>
        <taxon>Chlorophyta</taxon>
        <taxon>Mamiellophyceae</taxon>
        <taxon>Mamiellales</taxon>
        <taxon>Bathycoccaceae</taxon>
        <taxon>Ostreococcus</taxon>
    </lineage>
</organism>
<name>A0A096P770_OSTTA</name>
<dbReference type="Gene3D" id="1.20.1280.50">
    <property type="match status" value="1"/>
</dbReference>
<dbReference type="Pfam" id="PF00646">
    <property type="entry name" value="F-box"/>
    <property type="match status" value="1"/>
</dbReference>
<keyword evidence="4" id="KW-0067">ATP-binding</keyword>
<dbReference type="InterPro" id="IPR001810">
    <property type="entry name" value="F-box_dom"/>
</dbReference>
<dbReference type="KEGG" id="ota:OT_ostta03g00320"/>
<evidence type="ECO:0000313" key="7">
    <source>
        <dbReference type="EMBL" id="CEF96962.1"/>
    </source>
</evidence>
<dbReference type="GO" id="GO:0000724">
    <property type="term" value="P:double-strand break repair via homologous recombination"/>
    <property type="evidence" value="ECO:0007669"/>
    <property type="project" value="TreeGrafter"/>
</dbReference>
<dbReference type="InterPro" id="IPR014017">
    <property type="entry name" value="DNA_helicase_UvrD-like_C"/>
</dbReference>
<reference evidence="7 8" key="2">
    <citation type="journal article" date="2014" name="BMC Genomics">
        <title>An improved genome of the model marine alga Ostreococcus tauri unfolds by assessing Illumina de novo assemblies.</title>
        <authorList>
            <person name="Blanc-Mathieu R."/>
            <person name="Verhelst B."/>
            <person name="Derelle E."/>
            <person name="Rombauts S."/>
            <person name="Bouget F.Y."/>
            <person name="Carre I."/>
            <person name="Chateau A."/>
            <person name="Eyre-Walker A."/>
            <person name="Grimsley N."/>
            <person name="Moreau H."/>
            <person name="Piegu B."/>
            <person name="Rivals E."/>
            <person name="Schackwitz W."/>
            <person name="Van de Peer Y."/>
            <person name="Piganeau G."/>
        </authorList>
    </citation>
    <scope>NUCLEOTIDE SEQUENCE [LARGE SCALE GENOMIC DNA]</scope>
    <source>
        <strain evidence="8">OTTH 0595 / CCAP 157/2 / RCC745</strain>
    </source>
</reference>
<dbReference type="GO" id="GO:0005524">
    <property type="term" value="F:ATP binding"/>
    <property type="evidence" value="ECO:0007669"/>
    <property type="project" value="UniProtKB-KW"/>
</dbReference>
<dbReference type="InterPro" id="IPR027417">
    <property type="entry name" value="P-loop_NTPase"/>
</dbReference>
<dbReference type="SMART" id="SM00256">
    <property type="entry name" value="FBOX"/>
    <property type="match status" value="1"/>
</dbReference>
<dbReference type="InterPro" id="IPR000212">
    <property type="entry name" value="DNA_helicase_UvrD/REP"/>
</dbReference>